<accession>A0A834X1M0</accession>
<gene>
    <name evidence="1" type="ORF">G2W53_011352</name>
</gene>
<protein>
    <submittedName>
        <fullName evidence="1">Uncharacterized protein</fullName>
    </submittedName>
</protein>
<comment type="caution">
    <text evidence="1">The sequence shown here is derived from an EMBL/GenBank/DDBJ whole genome shotgun (WGS) entry which is preliminary data.</text>
</comment>
<dbReference type="AlphaFoldDB" id="A0A834X1M0"/>
<reference evidence="1" key="1">
    <citation type="submission" date="2020-09" db="EMBL/GenBank/DDBJ databases">
        <title>Genome-Enabled Discovery of Anthraquinone Biosynthesis in Senna tora.</title>
        <authorList>
            <person name="Kang S.-H."/>
            <person name="Pandey R.P."/>
            <person name="Lee C.-M."/>
            <person name="Sim J.-S."/>
            <person name="Jeong J.-T."/>
            <person name="Choi B.-S."/>
            <person name="Jung M."/>
            <person name="Ginzburg D."/>
            <person name="Zhao K."/>
            <person name="Won S.Y."/>
            <person name="Oh T.-J."/>
            <person name="Yu Y."/>
            <person name="Kim N.-H."/>
            <person name="Lee O.R."/>
            <person name="Lee T.-H."/>
            <person name="Bashyal P."/>
            <person name="Kim T.-S."/>
            <person name="Lee W.-H."/>
            <person name="Kawkins C."/>
            <person name="Kim C.-K."/>
            <person name="Kim J.S."/>
            <person name="Ahn B.O."/>
            <person name="Rhee S.Y."/>
            <person name="Sohng J.K."/>
        </authorList>
    </citation>
    <scope>NUCLEOTIDE SEQUENCE</scope>
    <source>
        <tissue evidence="1">Leaf</tissue>
    </source>
</reference>
<dbReference type="Proteomes" id="UP000634136">
    <property type="component" value="Unassembled WGS sequence"/>
</dbReference>
<proteinExistence type="predicted"/>
<name>A0A834X1M0_9FABA</name>
<evidence type="ECO:0000313" key="1">
    <source>
        <dbReference type="EMBL" id="KAF7836493.1"/>
    </source>
</evidence>
<organism evidence="1 2">
    <name type="scientific">Senna tora</name>
    <dbReference type="NCBI Taxonomy" id="362788"/>
    <lineage>
        <taxon>Eukaryota</taxon>
        <taxon>Viridiplantae</taxon>
        <taxon>Streptophyta</taxon>
        <taxon>Embryophyta</taxon>
        <taxon>Tracheophyta</taxon>
        <taxon>Spermatophyta</taxon>
        <taxon>Magnoliopsida</taxon>
        <taxon>eudicotyledons</taxon>
        <taxon>Gunneridae</taxon>
        <taxon>Pentapetalae</taxon>
        <taxon>rosids</taxon>
        <taxon>fabids</taxon>
        <taxon>Fabales</taxon>
        <taxon>Fabaceae</taxon>
        <taxon>Caesalpinioideae</taxon>
        <taxon>Cassia clade</taxon>
        <taxon>Senna</taxon>
    </lineage>
</organism>
<dbReference type="EMBL" id="JAAIUW010000004">
    <property type="protein sequence ID" value="KAF7836493.1"/>
    <property type="molecule type" value="Genomic_DNA"/>
</dbReference>
<keyword evidence="2" id="KW-1185">Reference proteome</keyword>
<sequence>MSQKQSNEASMSTREEVRFGKSEAAAMVVLSIQGF</sequence>
<evidence type="ECO:0000313" key="2">
    <source>
        <dbReference type="Proteomes" id="UP000634136"/>
    </source>
</evidence>